<comment type="caution">
    <text evidence="2">The sequence shown here is derived from an EMBL/GenBank/DDBJ whole genome shotgun (WGS) entry which is preliminary data.</text>
</comment>
<sequence>MAHRLFKGLGLAGVAVLAIFAVSQLPGCGGGGGGGATTPSGSLQVALTDKQRDDFQQVVVTIREVRVVPAGMENAQDNDARLPVVVSYAVPHTVDILSLHFQQEILGTITLPAGTYSQVRLILEPNPTGGVPPVNYLTLKTDLSPTPVKYPLKTPSAQQSGLKVLGQFTVKPGVLNAIILDFDPNTAIVVRGNGDYNLKPTGIRIMEVFSSPATSGSISGMLRSPAFKPLSSSTFKSWSSATVAVVPRNAAAAAITSGIVFSDYSGAGVWKAPFVAFVPPNNSAVMQSANYKVFVQAYRDTRMLKPAFRLYSSPLMSVNSVGVDYPVPPDGVVQFMP</sequence>
<feature type="domain" description="DUF4382" evidence="1">
    <location>
        <begin position="41"/>
        <end position="200"/>
    </location>
</feature>
<dbReference type="RefSeq" id="WP_214175682.1">
    <property type="nucleotide sequence ID" value="NZ_JAHCVK010000004.1"/>
</dbReference>
<reference evidence="2 3" key="1">
    <citation type="submission" date="2021-05" db="EMBL/GenBank/DDBJ databases">
        <title>The draft genome of Geobacter luticola JCM 17780.</title>
        <authorList>
            <person name="Xu Z."/>
            <person name="Masuda Y."/>
            <person name="Itoh H."/>
            <person name="Senoo K."/>
        </authorList>
    </citation>
    <scope>NUCLEOTIDE SEQUENCE [LARGE SCALE GENOMIC DNA]</scope>
    <source>
        <strain evidence="2 3">JCM 17780</strain>
    </source>
</reference>
<dbReference type="Proteomes" id="UP000756860">
    <property type="component" value="Unassembled WGS sequence"/>
</dbReference>
<dbReference type="EMBL" id="JAHCVK010000004">
    <property type="protein sequence ID" value="MBT0653690.1"/>
    <property type="molecule type" value="Genomic_DNA"/>
</dbReference>
<dbReference type="InterPro" id="IPR025491">
    <property type="entry name" value="DUF4382"/>
</dbReference>
<evidence type="ECO:0000313" key="2">
    <source>
        <dbReference type="EMBL" id="MBT0653690.1"/>
    </source>
</evidence>
<organism evidence="2 3">
    <name type="scientific">Geomobilimonas luticola</name>
    <dbReference type="NCBI Taxonomy" id="1114878"/>
    <lineage>
        <taxon>Bacteria</taxon>
        <taxon>Pseudomonadati</taxon>
        <taxon>Thermodesulfobacteriota</taxon>
        <taxon>Desulfuromonadia</taxon>
        <taxon>Geobacterales</taxon>
        <taxon>Geobacteraceae</taxon>
        <taxon>Geomobilimonas</taxon>
    </lineage>
</organism>
<dbReference type="Pfam" id="PF14321">
    <property type="entry name" value="DUF4382"/>
    <property type="match status" value="1"/>
</dbReference>
<name>A0ABS5SES2_9BACT</name>
<gene>
    <name evidence="2" type="ORF">KI810_11535</name>
</gene>
<evidence type="ECO:0000259" key="1">
    <source>
        <dbReference type="Pfam" id="PF14321"/>
    </source>
</evidence>
<proteinExistence type="predicted"/>
<protein>
    <submittedName>
        <fullName evidence="2">DUF4382 domain-containing protein</fullName>
    </submittedName>
</protein>
<evidence type="ECO:0000313" key="3">
    <source>
        <dbReference type="Proteomes" id="UP000756860"/>
    </source>
</evidence>
<keyword evidence="3" id="KW-1185">Reference proteome</keyword>
<accession>A0ABS5SES2</accession>